<dbReference type="PATRIC" id="fig|1163745.3.peg.1405"/>
<dbReference type="PANTHER" id="PTHR30408:SF12">
    <property type="entry name" value="TYPE I RESTRICTION ENZYME MJAVIII SPECIFICITY SUBUNIT"/>
    <property type="match status" value="1"/>
</dbReference>
<keyword evidence="3" id="KW-0489">Methyltransferase</keyword>
<evidence type="ECO:0000313" key="4">
    <source>
        <dbReference type="Proteomes" id="UP000005013"/>
    </source>
</evidence>
<organism evidence="3 4">
    <name type="scientific">Helicobacter cetorum (strain ATCC BAA-540 / CCUG 52418 / MIT 99-5656)</name>
    <dbReference type="NCBI Taxonomy" id="1163745"/>
    <lineage>
        <taxon>Bacteria</taxon>
        <taxon>Pseudomonadati</taxon>
        <taxon>Campylobacterota</taxon>
        <taxon>Epsilonproteobacteria</taxon>
        <taxon>Campylobacterales</taxon>
        <taxon>Helicobacteraceae</taxon>
        <taxon>Helicobacter</taxon>
    </lineage>
</organism>
<dbReference type="GO" id="GO:0008168">
    <property type="term" value="F:methyltransferase activity"/>
    <property type="evidence" value="ECO:0007669"/>
    <property type="project" value="UniProtKB-KW"/>
</dbReference>
<dbReference type="Gene3D" id="3.90.220.20">
    <property type="entry name" value="DNA methylase specificity domains"/>
    <property type="match status" value="1"/>
</dbReference>
<dbReference type="InterPro" id="IPR044946">
    <property type="entry name" value="Restrct_endonuc_typeI_TRD_sf"/>
</dbReference>
<dbReference type="Proteomes" id="UP000005013">
    <property type="component" value="Chromosome"/>
</dbReference>
<dbReference type="SUPFAM" id="SSF116734">
    <property type="entry name" value="DNA methylase specificity domain"/>
    <property type="match status" value="1"/>
</dbReference>
<keyword evidence="1" id="KW-0680">Restriction system</keyword>
<dbReference type="REBASE" id="47661">
    <property type="entry name" value="M.Hce99ORF6650P"/>
</dbReference>
<keyword evidence="4" id="KW-1185">Reference proteome</keyword>
<dbReference type="InterPro" id="IPR052021">
    <property type="entry name" value="Type-I_RS_S_subunit"/>
</dbReference>
<keyword evidence="2" id="KW-0238">DNA-binding</keyword>
<keyword evidence="3" id="KW-0808">Transferase</keyword>
<reference evidence="3 4" key="1">
    <citation type="journal article" date="2013" name="PLoS ONE">
        <title>Sequence Divergence and Conservation in Genomes ofHelicobacter cetorum Strains from a Dolphin and a Whale.</title>
        <authorList>
            <person name="Kersulyte D."/>
            <person name="Rossi M."/>
            <person name="Berg D.E."/>
        </authorList>
    </citation>
    <scope>NUCLEOTIDE SEQUENCE [LARGE SCALE GENOMIC DNA]</scope>
    <source>
        <strain evidence="3 4">MIT 99-5656</strain>
    </source>
</reference>
<dbReference type="HOGENOM" id="CLU_1592305_0_0_7"/>
<dbReference type="STRING" id="1163745.HCD_06655"/>
<dbReference type="GO" id="GO:0009307">
    <property type="term" value="P:DNA restriction-modification system"/>
    <property type="evidence" value="ECO:0007669"/>
    <property type="project" value="UniProtKB-KW"/>
</dbReference>
<protein>
    <submittedName>
        <fullName evidence="3">Putative N-6 DNA methylase</fullName>
    </submittedName>
</protein>
<evidence type="ECO:0000256" key="2">
    <source>
        <dbReference type="ARBA" id="ARBA00023125"/>
    </source>
</evidence>
<evidence type="ECO:0000256" key="1">
    <source>
        <dbReference type="ARBA" id="ARBA00022747"/>
    </source>
</evidence>
<dbReference type="eggNOG" id="COG0732">
    <property type="taxonomic scope" value="Bacteria"/>
</dbReference>
<name>I0ETR1_HELCM</name>
<dbReference type="RefSeq" id="WP_014659811.1">
    <property type="nucleotide sequence ID" value="NC_017735.1"/>
</dbReference>
<evidence type="ECO:0000313" key="3">
    <source>
        <dbReference type="EMBL" id="AFI06330.1"/>
    </source>
</evidence>
<dbReference type="AlphaFoldDB" id="I0ETR1"/>
<dbReference type="PANTHER" id="PTHR30408">
    <property type="entry name" value="TYPE-1 RESTRICTION ENZYME ECOKI SPECIFICITY PROTEIN"/>
    <property type="match status" value="1"/>
</dbReference>
<dbReference type="GO" id="GO:0003677">
    <property type="term" value="F:DNA binding"/>
    <property type="evidence" value="ECO:0007669"/>
    <property type="project" value="UniProtKB-KW"/>
</dbReference>
<dbReference type="GO" id="GO:0032259">
    <property type="term" value="P:methylation"/>
    <property type="evidence" value="ECO:0007669"/>
    <property type="project" value="UniProtKB-KW"/>
</dbReference>
<accession>I0ETR1</accession>
<sequence>MGEIPYIRVKDIVNWQIYKDPTALIPESEYMRLFKSSKALRENDILFVRRGSYRIGSVAMVSPFDLKCILTREILVLRTTKNSPITPFYLLYALSHKYTYEQEVNKIFMDTTLPNIANRWQEIAIPIHKDANKQHEISEKIKKIIQNQWNALKEINHLKEEQGICYT</sequence>
<gene>
    <name evidence="3" type="ordered locus">HCD_06655</name>
</gene>
<dbReference type="KEGG" id="hcm:HCD_06655"/>
<dbReference type="EMBL" id="CP003481">
    <property type="protein sequence ID" value="AFI06330.1"/>
    <property type="molecule type" value="Genomic_DNA"/>
</dbReference>
<proteinExistence type="predicted"/>